<evidence type="ECO:0000256" key="6">
    <source>
        <dbReference type="SAM" id="MobiDB-lite"/>
    </source>
</evidence>
<dbReference type="GO" id="GO:0016020">
    <property type="term" value="C:membrane"/>
    <property type="evidence" value="ECO:0007669"/>
    <property type="project" value="UniProtKB-SubCell"/>
</dbReference>
<sequence length="329" mass="35021">SEQVGTQSYASATLGAPPTGPPLLLARPTVGIPPTTNGFLGQPMMMHFYHPTASIQSAQGMQFPGTISGSVPVDRRPMIPAQFFYPYNVQQPAGYPGGGMICSMDSAQNVVNPQFVPTTQQSSNIPRVNAADLMSFTSSDDIRPVMGSSIHTEGLNSSYFIPYTGDSSDIPPSGSNKTAHLHSTNTEPEMQQYQKRQAVVIAAAGGILTSPFRDPSDSVTTGSALVTTVAPGAPHSRSPKRRPIVNNKRGPRPKGSPVIQSRDGVVPSDTNDHSHNHVTSNGIRLDGDGDGSDLNLNKAFSTEELTQEMANLEGLMKDLSAITREEFNC</sequence>
<evidence type="ECO:0000256" key="2">
    <source>
        <dbReference type="ARBA" id="ARBA00022692"/>
    </source>
</evidence>
<evidence type="ECO:0000259" key="7">
    <source>
        <dbReference type="Pfam" id="PF06583"/>
    </source>
</evidence>
<feature type="compositionally biased region" description="Low complexity" evidence="6">
    <location>
        <begin position="10"/>
        <end position="25"/>
    </location>
</feature>
<keyword evidence="3" id="KW-1133">Transmembrane helix</keyword>
<reference evidence="8 9" key="1">
    <citation type="journal article" date="2019" name="Gigascience">
        <title>Whole-genome sequence of the oriental lung fluke Paragonimus westermani.</title>
        <authorList>
            <person name="Oey H."/>
            <person name="Zakrzewski M."/>
            <person name="Narain K."/>
            <person name="Devi K.R."/>
            <person name="Agatsuma T."/>
            <person name="Nawaratna S."/>
            <person name="Gobert G.N."/>
            <person name="Jones M.K."/>
            <person name="Ragan M.A."/>
            <person name="McManus D.P."/>
            <person name="Krause L."/>
        </authorList>
    </citation>
    <scope>NUCLEOTIDE SEQUENCE [LARGE SCALE GENOMIC DNA]</scope>
    <source>
        <strain evidence="8 9">IND2009</strain>
    </source>
</reference>
<keyword evidence="4" id="KW-0472">Membrane</keyword>
<accession>A0A5J4P4C1</accession>
<proteinExistence type="predicted"/>
<dbReference type="InterPro" id="IPR010560">
    <property type="entry name" value="Neogenin_C"/>
</dbReference>
<evidence type="ECO:0000256" key="4">
    <source>
        <dbReference type="ARBA" id="ARBA00023136"/>
    </source>
</evidence>
<dbReference type="Pfam" id="PF06583">
    <property type="entry name" value="Neogenin_C"/>
    <property type="match status" value="1"/>
</dbReference>
<feature type="non-terminal residue" evidence="8">
    <location>
        <position position="1"/>
    </location>
</feature>
<name>A0A5J4P4C1_9TREM</name>
<feature type="region of interest" description="Disordered" evidence="6">
    <location>
        <begin position="228"/>
        <end position="290"/>
    </location>
</feature>
<organism evidence="8 9">
    <name type="scientific">Paragonimus westermani</name>
    <dbReference type="NCBI Taxonomy" id="34504"/>
    <lineage>
        <taxon>Eukaryota</taxon>
        <taxon>Metazoa</taxon>
        <taxon>Spiralia</taxon>
        <taxon>Lophotrochozoa</taxon>
        <taxon>Platyhelminthes</taxon>
        <taxon>Trematoda</taxon>
        <taxon>Digenea</taxon>
        <taxon>Plagiorchiida</taxon>
        <taxon>Troglotremata</taxon>
        <taxon>Troglotrematidae</taxon>
        <taxon>Paragonimus</taxon>
    </lineage>
</organism>
<dbReference type="AlphaFoldDB" id="A0A5J4P4C1"/>
<gene>
    <name evidence="8" type="ORF">DEA37_0008674</name>
</gene>
<evidence type="ECO:0000256" key="3">
    <source>
        <dbReference type="ARBA" id="ARBA00022989"/>
    </source>
</evidence>
<comment type="caution">
    <text evidence="8">The sequence shown here is derived from an EMBL/GenBank/DDBJ whole genome shotgun (WGS) entry which is preliminary data.</text>
</comment>
<evidence type="ECO:0000313" key="8">
    <source>
        <dbReference type="EMBL" id="KAA3682332.1"/>
    </source>
</evidence>
<keyword evidence="2" id="KW-0812">Transmembrane</keyword>
<protein>
    <recommendedName>
        <fullName evidence="7">Neogenin C-terminal domain-containing protein</fullName>
    </recommendedName>
</protein>
<feature type="domain" description="Neogenin C-terminal" evidence="7">
    <location>
        <begin position="295"/>
        <end position="323"/>
    </location>
</feature>
<feature type="region of interest" description="Disordered" evidence="6">
    <location>
        <begin position="1"/>
        <end position="25"/>
    </location>
</feature>
<dbReference type="EMBL" id="QNGE01000028">
    <property type="protein sequence ID" value="KAA3682332.1"/>
    <property type="molecule type" value="Genomic_DNA"/>
</dbReference>
<comment type="subcellular location">
    <subcellularLocation>
        <location evidence="1">Membrane</location>
        <topology evidence="1">Single-pass type I membrane protein</topology>
    </subcellularLocation>
</comment>
<evidence type="ECO:0000256" key="1">
    <source>
        <dbReference type="ARBA" id="ARBA00004479"/>
    </source>
</evidence>
<evidence type="ECO:0000256" key="5">
    <source>
        <dbReference type="ARBA" id="ARBA00023180"/>
    </source>
</evidence>
<keyword evidence="5" id="KW-0325">Glycoprotein</keyword>
<dbReference type="Proteomes" id="UP000324629">
    <property type="component" value="Unassembled WGS sequence"/>
</dbReference>
<keyword evidence="9" id="KW-1185">Reference proteome</keyword>
<evidence type="ECO:0000313" key="9">
    <source>
        <dbReference type="Proteomes" id="UP000324629"/>
    </source>
</evidence>